<dbReference type="HOGENOM" id="CLU_1921394_0_0_11"/>
<evidence type="ECO:0000313" key="2">
    <source>
        <dbReference type="Proteomes" id="UP000003150"/>
    </source>
</evidence>
<sequence>QLASAAMACAHWGMRALRVNEASLYRRWLRAALKGRENPQKAADGSILFGDFSTRDPRRWSASEAELFPARSVPFEDITVRIPAAYDVVLTRGYGDYMRIPDPQDRVTHEPFHIIFGPNDPGPDAPEEAGA</sequence>
<reference evidence="1 2" key="1">
    <citation type="submission" date="2009-10" db="EMBL/GenBank/DDBJ databases">
        <authorList>
            <person name="Weinstock G."/>
            <person name="Sodergren E."/>
            <person name="Clifton S."/>
            <person name="Fulton L."/>
            <person name="Fulton B."/>
            <person name="Courtney L."/>
            <person name="Fronick C."/>
            <person name="Harrison M."/>
            <person name="Strong C."/>
            <person name="Farmer C."/>
            <person name="Delahaunty K."/>
            <person name="Markovic C."/>
            <person name="Hall O."/>
            <person name="Minx P."/>
            <person name="Tomlinson C."/>
            <person name="Mitreva M."/>
            <person name="Nelson J."/>
            <person name="Hou S."/>
            <person name="Wollam A."/>
            <person name="Pepin K.H."/>
            <person name="Johnson M."/>
            <person name="Bhonagiri V."/>
            <person name="Nash W.E."/>
            <person name="Warren W."/>
            <person name="Chinwalla A."/>
            <person name="Mardis E.R."/>
            <person name="Wilson R.K."/>
        </authorList>
    </citation>
    <scope>NUCLEOTIDE SEQUENCE [LARGE SCALE GENOMIC DNA]</scope>
    <source>
        <strain evidence="1 2">F0309</strain>
    </source>
</reference>
<dbReference type="EMBL" id="ACYT02000013">
    <property type="protein sequence ID" value="EFF80608.1"/>
    <property type="molecule type" value="Genomic_DNA"/>
</dbReference>
<gene>
    <name evidence="1" type="ORF">HMPREF0970_00435</name>
</gene>
<name>D4TWX3_9ACTO</name>
<proteinExistence type="predicted"/>
<organism evidence="1 2">
    <name type="scientific">Schaalia odontolytica F0309</name>
    <dbReference type="NCBI Taxonomy" id="649742"/>
    <lineage>
        <taxon>Bacteria</taxon>
        <taxon>Bacillati</taxon>
        <taxon>Actinomycetota</taxon>
        <taxon>Actinomycetes</taxon>
        <taxon>Actinomycetales</taxon>
        <taxon>Actinomycetaceae</taxon>
        <taxon>Schaalia</taxon>
    </lineage>
</organism>
<feature type="non-terminal residue" evidence="1">
    <location>
        <position position="1"/>
    </location>
</feature>
<dbReference type="Proteomes" id="UP000003150">
    <property type="component" value="Unassembled WGS sequence"/>
</dbReference>
<evidence type="ECO:0000313" key="1">
    <source>
        <dbReference type="EMBL" id="EFF80608.1"/>
    </source>
</evidence>
<protein>
    <submittedName>
        <fullName evidence="1">Uncharacterized protein</fullName>
    </submittedName>
</protein>
<accession>D4TWX3</accession>
<comment type="caution">
    <text evidence="1">The sequence shown here is derived from an EMBL/GenBank/DDBJ whole genome shotgun (WGS) entry which is preliminary data.</text>
</comment>
<dbReference type="AlphaFoldDB" id="D4TWX3"/>
<dbReference type="PATRIC" id="fig|649742.3.peg.223"/>